<dbReference type="GeneID" id="14873485"/>
<proteinExistence type="predicted"/>
<dbReference type="KEGG" id="dfa:DFA_01146"/>
<dbReference type="Proteomes" id="UP000007797">
    <property type="component" value="Unassembled WGS sequence"/>
</dbReference>
<gene>
    <name evidence="1" type="ORF">DFA_01146</name>
</gene>
<reference evidence="2" key="1">
    <citation type="journal article" date="2011" name="Genome Res.">
        <title>Phylogeny-wide analysis of social amoeba genomes highlights ancient origins for complex intercellular communication.</title>
        <authorList>
            <person name="Heidel A.J."/>
            <person name="Lawal H.M."/>
            <person name="Felder M."/>
            <person name="Schilde C."/>
            <person name="Helps N.R."/>
            <person name="Tunggal B."/>
            <person name="Rivero F."/>
            <person name="John U."/>
            <person name="Schleicher M."/>
            <person name="Eichinger L."/>
            <person name="Platzer M."/>
            <person name="Noegel A.A."/>
            <person name="Schaap P."/>
            <person name="Gloeckner G."/>
        </authorList>
    </citation>
    <scope>NUCLEOTIDE SEQUENCE [LARGE SCALE GENOMIC DNA]</scope>
    <source>
        <strain evidence="2">SH3</strain>
    </source>
</reference>
<dbReference type="RefSeq" id="XP_004359117.1">
    <property type="nucleotide sequence ID" value="XM_004359060.1"/>
</dbReference>
<accession>F4PR67</accession>
<evidence type="ECO:0000313" key="2">
    <source>
        <dbReference type="Proteomes" id="UP000007797"/>
    </source>
</evidence>
<keyword evidence="2" id="KW-1185">Reference proteome</keyword>
<name>F4PR67_CACFS</name>
<dbReference type="EMBL" id="GL883010">
    <property type="protein sequence ID" value="EGG21267.1"/>
    <property type="molecule type" value="Genomic_DNA"/>
</dbReference>
<dbReference type="AlphaFoldDB" id="F4PR67"/>
<sequence length="172" mass="20063">MTPLYLYFKGATGATNLPFYSITHTPTRVIFEKESSQQSMESPYVLVCNCKNLFDPQTYFKDSSKSGNIQVLIKHFLNDHQPSHNHIQEWYTNLMKEISSSLLDSSSTAILLYITNQKISNPEKLISEFNQYCKDNNLENRYLLLFDHDTFQIFLSPTFSHLFRSSLQRTNK</sequence>
<evidence type="ECO:0000313" key="1">
    <source>
        <dbReference type="EMBL" id="EGG21267.1"/>
    </source>
</evidence>
<protein>
    <submittedName>
        <fullName evidence="1">Uncharacterized protein</fullName>
    </submittedName>
</protein>
<organism evidence="1 2">
    <name type="scientific">Cavenderia fasciculata</name>
    <name type="common">Slime mold</name>
    <name type="synonym">Dictyostelium fasciculatum</name>
    <dbReference type="NCBI Taxonomy" id="261658"/>
    <lineage>
        <taxon>Eukaryota</taxon>
        <taxon>Amoebozoa</taxon>
        <taxon>Evosea</taxon>
        <taxon>Eumycetozoa</taxon>
        <taxon>Dictyostelia</taxon>
        <taxon>Acytosteliales</taxon>
        <taxon>Cavenderiaceae</taxon>
        <taxon>Cavenderia</taxon>
    </lineage>
</organism>